<dbReference type="SMART" id="SM00903">
    <property type="entry name" value="Flavin_Reduct"/>
    <property type="match status" value="1"/>
</dbReference>
<dbReference type="OrthoDB" id="9792858at2"/>
<feature type="domain" description="Flavin reductase like" evidence="2">
    <location>
        <begin position="12"/>
        <end position="150"/>
    </location>
</feature>
<dbReference type="GO" id="GO:0006208">
    <property type="term" value="P:pyrimidine nucleobase catabolic process"/>
    <property type="evidence" value="ECO:0007669"/>
    <property type="project" value="TreeGrafter"/>
</dbReference>
<dbReference type="EMBL" id="VMNW02000060">
    <property type="protein sequence ID" value="KAA9155047.1"/>
    <property type="molecule type" value="Genomic_DNA"/>
</dbReference>
<dbReference type="InterPro" id="IPR012349">
    <property type="entry name" value="Split_barrel_FMN-bd"/>
</dbReference>
<keyword evidence="4" id="KW-1185">Reference proteome</keyword>
<evidence type="ECO:0000313" key="4">
    <source>
        <dbReference type="Proteomes" id="UP000319769"/>
    </source>
</evidence>
<comment type="caution">
    <text evidence="3">The sequence shown here is derived from an EMBL/GenBank/DDBJ whole genome shotgun (WGS) entry which is preliminary data.</text>
</comment>
<dbReference type="Proteomes" id="UP000319769">
    <property type="component" value="Unassembled WGS sequence"/>
</dbReference>
<reference evidence="3" key="1">
    <citation type="submission" date="2019-09" db="EMBL/GenBank/DDBJ databases">
        <authorList>
            <person name="Teo W.F.A."/>
            <person name="Duangmal K."/>
        </authorList>
    </citation>
    <scope>NUCLEOTIDE SEQUENCE [LARGE SCALE GENOMIC DNA]</scope>
    <source>
        <strain evidence="3">K81G1</strain>
    </source>
</reference>
<sequence length="179" mass="19867">MKVDTRQLRNCLGHFATGVTVITTEVDGHPHGATVNSFTAVSLDPPLVLVSLDRRTKACGYLEDRPFTVNLLREPQDDVALHFAGKPRTEPVEWAHGEFGPRLPGSLAHVACSPWRSYDGGDHVLFLGRVEEFEFTGGDPLVFYLGEFRHLGTAFETVPWMESADCPSTLDFSWLRPVS</sequence>
<dbReference type="PANTHER" id="PTHR30466">
    <property type="entry name" value="FLAVIN REDUCTASE"/>
    <property type="match status" value="1"/>
</dbReference>
<dbReference type="InterPro" id="IPR002563">
    <property type="entry name" value="Flavin_Rdtase-like_dom"/>
</dbReference>
<evidence type="ECO:0000256" key="1">
    <source>
        <dbReference type="ARBA" id="ARBA00023002"/>
    </source>
</evidence>
<proteinExistence type="predicted"/>
<protein>
    <submittedName>
        <fullName evidence="3">Flavin reductase family protein</fullName>
    </submittedName>
</protein>
<dbReference type="GO" id="GO:0010181">
    <property type="term" value="F:FMN binding"/>
    <property type="evidence" value="ECO:0007669"/>
    <property type="project" value="InterPro"/>
</dbReference>
<dbReference type="GO" id="GO:0042602">
    <property type="term" value="F:riboflavin reductase (NADPH) activity"/>
    <property type="evidence" value="ECO:0007669"/>
    <property type="project" value="TreeGrafter"/>
</dbReference>
<dbReference type="InterPro" id="IPR050268">
    <property type="entry name" value="NADH-dep_flavin_reductase"/>
</dbReference>
<evidence type="ECO:0000313" key="3">
    <source>
        <dbReference type="EMBL" id="KAA9155047.1"/>
    </source>
</evidence>
<dbReference type="Gene3D" id="2.30.110.10">
    <property type="entry name" value="Electron Transport, Fmn-binding Protein, Chain A"/>
    <property type="match status" value="1"/>
</dbReference>
<gene>
    <name evidence="3" type="ORF">FPZ12_030585</name>
</gene>
<organism evidence="3 4">
    <name type="scientific">Amycolatopsis acidicola</name>
    <dbReference type="NCBI Taxonomy" id="2596893"/>
    <lineage>
        <taxon>Bacteria</taxon>
        <taxon>Bacillati</taxon>
        <taxon>Actinomycetota</taxon>
        <taxon>Actinomycetes</taxon>
        <taxon>Pseudonocardiales</taxon>
        <taxon>Pseudonocardiaceae</taxon>
        <taxon>Amycolatopsis</taxon>
    </lineage>
</organism>
<dbReference type="Pfam" id="PF01613">
    <property type="entry name" value="Flavin_Reduct"/>
    <property type="match status" value="1"/>
</dbReference>
<dbReference type="PANTHER" id="PTHR30466:SF1">
    <property type="entry name" value="FMN REDUCTASE (NADH) RUTF"/>
    <property type="match status" value="1"/>
</dbReference>
<dbReference type="SUPFAM" id="SSF50475">
    <property type="entry name" value="FMN-binding split barrel"/>
    <property type="match status" value="1"/>
</dbReference>
<accession>A0A5N0UW57</accession>
<evidence type="ECO:0000259" key="2">
    <source>
        <dbReference type="SMART" id="SM00903"/>
    </source>
</evidence>
<dbReference type="AlphaFoldDB" id="A0A5N0UW57"/>
<name>A0A5N0UW57_9PSEU</name>
<keyword evidence="1" id="KW-0560">Oxidoreductase</keyword>